<evidence type="ECO:0000313" key="2">
    <source>
        <dbReference type="Proteomes" id="UP001383192"/>
    </source>
</evidence>
<evidence type="ECO:0000313" key="1">
    <source>
        <dbReference type="EMBL" id="KAK7030285.1"/>
    </source>
</evidence>
<organism evidence="1 2">
    <name type="scientific">Paramarasmius palmivorus</name>
    <dbReference type="NCBI Taxonomy" id="297713"/>
    <lineage>
        <taxon>Eukaryota</taxon>
        <taxon>Fungi</taxon>
        <taxon>Dikarya</taxon>
        <taxon>Basidiomycota</taxon>
        <taxon>Agaricomycotina</taxon>
        <taxon>Agaricomycetes</taxon>
        <taxon>Agaricomycetidae</taxon>
        <taxon>Agaricales</taxon>
        <taxon>Marasmiineae</taxon>
        <taxon>Marasmiaceae</taxon>
        <taxon>Paramarasmius</taxon>
    </lineage>
</organism>
<evidence type="ECO:0008006" key="3">
    <source>
        <dbReference type="Google" id="ProtNLM"/>
    </source>
</evidence>
<dbReference type="Proteomes" id="UP001383192">
    <property type="component" value="Unassembled WGS sequence"/>
</dbReference>
<sequence>MGDGEYRCLHDDLLRYRQRVEGLLSPFKLEEEGLPSLFNPCPSEVIVRILQYATSEIRVDDFPERVSHPIPHISCVPLTKFAVLSRRFHSLVTTTPSLFSRIRLRRHRVCHSPHPLTTHRINRLLNLAASHPLDVVPNVVEDFDADDDDDTPPERQSMSSCSHMALLRAKSWKSFTFYGDAPLLTGLLIDPSIFPSPITLSLTTIRVMYTPSLEDLLSALAHTILPLRCLTLYVPNDPNLRVPDFRIPPTRKLPDTISHLDIAGSSRTALYFLSSVPHLLSASIILTSGRHSDSGNWKYDGPFAPEERRLHRPVIMPALTSMVVTDDDGWGTIVPDFFRWVTTPVLDQLELRWVAVRELPFAYLDSLNAFFSRTPLLRRVHLFDTPYRVNSLNSLPADCSAQWFRTLETPKPIMRRSSSEHSEPDIYGYQIESDESDGNLSDASNGFEFECDCWTRLCNNQSCWPKRRRDLAREPPVYVQFRAFTSSSTR</sequence>
<accession>A0AAW0BV50</accession>
<dbReference type="EMBL" id="JAYKXP010000079">
    <property type="protein sequence ID" value="KAK7030285.1"/>
    <property type="molecule type" value="Genomic_DNA"/>
</dbReference>
<reference evidence="1 2" key="1">
    <citation type="submission" date="2024-01" db="EMBL/GenBank/DDBJ databases">
        <title>A draft genome for a cacao thread blight-causing isolate of Paramarasmius palmivorus.</title>
        <authorList>
            <person name="Baruah I.K."/>
            <person name="Bukari Y."/>
            <person name="Amoako-Attah I."/>
            <person name="Meinhardt L.W."/>
            <person name="Bailey B.A."/>
            <person name="Cohen S.P."/>
        </authorList>
    </citation>
    <scope>NUCLEOTIDE SEQUENCE [LARGE SCALE GENOMIC DNA]</scope>
    <source>
        <strain evidence="1 2">GH-12</strain>
    </source>
</reference>
<name>A0AAW0BV50_9AGAR</name>
<keyword evidence="2" id="KW-1185">Reference proteome</keyword>
<proteinExistence type="predicted"/>
<gene>
    <name evidence="1" type="ORF">VNI00_014302</name>
</gene>
<comment type="caution">
    <text evidence="1">The sequence shown here is derived from an EMBL/GenBank/DDBJ whole genome shotgun (WGS) entry which is preliminary data.</text>
</comment>
<dbReference type="AlphaFoldDB" id="A0AAW0BV50"/>
<protein>
    <recommendedName>
        <fullName evidence="3">F-box domain-containing protein</fullName>
    </recommendedName>
</protein>